<evidence type="ECO:0000313" key="2">
    <source>
        <dbReference type="Proteomes" id="UP001500736"/>
    </source>
</evidence>
<name>A0ABN1JEI1_9FLAO</name>
<accession>A0ABN1JEI1</accession>
<protein>
    <submittedName>
        <fullName evidence="1">Uncharacterized protein</fullName>
    </submittedName>
</protein>
<comment type="caution">
    <text evidence="1">The sequence shown here is derived from an EMBL/GenBank/DDBJ whole genome shotgun (WGS) entry which is preliminary data.</text>
</comment>
<proteinExistence type="predicted"/>
<keyword evidence="2" id="KW-1185">Reference proteome</keyword>
<dbReference type="EMBL" id="BAAAGF010000001">
    <property type="protein sequence ID" value="GAA0737654.1"/>
    <property type="molecule type" value="Genomic_DNA"/>
</dbReference>
<organism evidence="1 2">
    <name type="scientific">Gaetbulibacter jejuensis</name>
    <dbReference type="NCBI Taxonomy" id="584607"/>
    <lineage>
        <taxon>Bacteria</taxon>
        <taxon>Pseudomonadati</taxon>
        <taxon>Bacteroidota</taxon>
        <taxon>Flavobacteriia</taxon>
        <taxon>Flavobacteriales</taxon>
        <taxon>Flavobacteriaceae</taxon>
        <taxon>Gaetbulibacter</taxon>
    </lineage>
</organism>
<sequence length="116" mass="13290">MRILFLKLLLISPLIGFSQSEISETTIDSVSFKVKVNLKNATKDGIYLKGYVVNIPFEDLKKLDGKTIEVNGIATIEKRLENDITQYDKNGNKIIKQGRSRDTKHIQKPKYHIIKE</sequence>
<dbReference type="Proteomes" id="UP001500736">
    <property type="component" value="Unassembled WGS sequence"/>
</dbReference>
<gene>
    <name evidence="1" type="ORF">GCM10009431_04790</name>
</gene>
<evidence type="ECO:0000313" key="1">
    <source>
        <dbReference type="EMBL" id="GAA0737654.1"/>
    </source>
</evidence>
<reference evidence="1 2" key="1">
    <citation type="journal article" date="2019" name="Int. J. Syst. Evol. Microbiol.">
        <title>The Global Catalogue of Microorganisms (GCM) 10K type strain sequencing project: providing services to taxonomists for standard genome sequencing and annotation.</title>
        <authorList>
            <consortium name="The Broad Institute Genomics Platform"/>
            <consortium name="The Broad Institute Genome Sequencing Center for Infectious Disease"/>
            <person name="Wu L."/>
            <person name="Ma J."/>
        </authorList>
    </citation>
    <scope>NUCLEOTIDE SEQUENCE [LARGE SCALE GENOMIC DNA]</scope>
    <source>
        <strain evidence="1 2">JCM 15976</strain>
    </source>
</reference>
<dbReference type="RefSeq" id="WP_343795490.1">
    <property type="nucleotide sequence ID" value="NZ_BAAAGF010000001.1"/>
</dbReference>